<evidence type="ECO:0000313" key="3">
    <source>
        <dbReference type="Proteomes" id="UP000677918"/>
    </source>
</evidence>
<dbReference type="InterPro" id="IPR045765">
    <property type="entry name" value="DUF6133"/>
</dbReference>
<protein>
    <submittedName>
        <fullName evidence="2">Uncharacterized protein</fullName>
    </submittedName>
</protein>
<reference evidence="2" key="1">
    <citation type="submission" date="2021-04" db="EMBL/GenBank/DDBJ databases">
        <title>Draft genome sequence of Xylanibacillus composti strain K13.</title>
        <authorList>
            <person name="Uke A."/>
            <person name="Chhe C."/>
            <person name="Baramee S."/>
            <person name="Kosugi A."/>
        </authorList>
    </citation>
    <scope>NUCLEOTIDE SEQUENCE</scope>
    <source>
        <strain evidence="2">K13</strain>
    </source>
</reference>
<name>A0A8J4M1Y6_9BACL</name>
<dbReference type="EMBL" id="BOVK01000015">
    <property type="protein sequence ID" value="GIQ68347.1"/>
    <property type="molecule type" value="Genomic_DNA"/>
</dbReference>
<organism evidence="2 3">
    <name type="scientific">Xylanibacillus composti</name>
    <dbReference type="NCBI Taxonomy" id="1572762"/>
    <lineage>
        <taxon>Bacteria</taxon>
        <taxon>Bacillati</taxon>
        <taxon>Bacillota</taxon>
        <taxon>Bacilli</taxon>
        <taxon>Bacillales</taxon>
        <taxon>Paenibacillaceae</taxon>
        <taxon>Xylanibacillus</taxon>
    </lineage>
</organism>
<evidence type="ECO:0000256" key="1">
    <source>
        <dbReference type="SAM" id="Phobius"/>
    </source>
</evidence>
<dbReference type="Pfam" id="PF19629">
    <property type="entry name" value="DUF6133"/>
    <property type="match status" value="1"/>
</dbReference>
<evidence type="ECO:0000313" key="2">
    <source>
        <dbReference type="EMBL" id="GIQ68347.1"/>
    </source>
</evidence>
<keyword evidence="1" id="KW-1133">Transmembrane helix</keyword>
<keyword evidence="3" id="KW-1185">Reference proteome</keyword>
<dbReference type="AlphaFoldDB" id="A0A8J4M1Y6"/>
<proteinExistence type="predicted"/>
<gene>
    <name evidence="2" type="ORF">XYCOK13_11710</name>
</gene>
<keyword evidence="1" id="KW-0472">Membrane</keyword>
<dbReference type="Proteomes" id="UP000677918">
    <property type="component" value="Unassembled WGS sequence"/>
</dbReference>
<keyword evidence="1" id="KW-0812">Transmembrane</keyword>
<accession>A0A8J4M1Y6</accession>
<sequence length="73" mass="8405">MKQWLQKKYFRAVMNVKQAISNRRGEGFVDTAVKILMAVVIGALVLAGLYLLFGETILPTLRQRIQEMFNYRG</sequence>
<feature type="transmembrane region" description="Helical" evidence="1">
    <location>
        <begin position="32"/>
        <end position="53"/>
    </location>
</feature>
<comment type="caution">
    <text evidence="2">The sequence shown here is derived from an EMBL/GenBank/DDBJ whole genome shotgun (WGS) entry which is preliminary data.</text>
</comment>